<evidence type="ECO:0000313" key="1">
    <source>
        <dbReference type="EMBL" id="RMQ89705.1"/>
    </source>
</evidence>
<dbReference type="RefSeq" id="WP_147473058.1">
    <property type="nucleotide sequence ID" value="NZ_RBRL01000149.1"/>
</dbReference>
<accession>A0A3M4QGW0</accession>
<gene>
    <name evidence="1" type="ORF">ALP97_04968</name>
</gene>
<comment type="caution">
    <text evidence="1">The sequence shown here is derived from an EMBL/GenBank/DDBJ whole genome shotgun (WGS) entry which is preliminary data.</text>
</comment>
<feature type="non-terminal residue" evidence="1">
    <location>
        <position position="80"/>
    </location>
</feature>
<dbReference type="EMBL" id="RBRL01000149">
    <property type="protein sequence ID" value="RMQ89705.1"/>
    <property type="molecule type" value="Genomic_DNA"/>
</dbReference>
<dbReference type="InterPro" id="IPR023343">
    <property type="entry name" value="Penicillin_amidase_dom1"/>
</dbReference>
<sequence>MASPALSHFIPRFGVAAAVASALSLAGCQLQSTQDTLPPVAGVQPIKGLAQNVSVRRNAQGMPLIESNTFHDALFSLGYV</sequence>
<dbReference type="GO" id="GO:0016811">
    <property type="term" value="F:hydrolase activity, acting on carbon-nitrogen (but not peptide) bonds, in linear amides"/>
    <property type="evidence" value="ECO:0007669"/>
    <property type="project" value="InterPro"/>
</dbReference>
<organism evidence="1 2">
    <name type="scientific">Pseudomonas salomonii</name>
    <dbReference type="NCBI Taxonomy" id="191391"/>
    <lineage>
        <taxon>Bacteria</taxon>
        <taxon>Pseudomonadati</taxon>
        <taxon>Pseudomonadota</taxon>
        <taxon>Gammaproteobacteria</taxon>
        <taxon>Pseudomonadales</taxon>
        <taxon>Pseudomonadaceae</taxon>
        <taxon>Pseudomonas</taxon>
    </lineage>
</organism>
<dbReference type="InterPro" id="IPR029055">
    <property type="entry name" value="Ntn_hydrolases_N"/>
</dbReference>
<protein>
    <recommendedName>
        <fullName evidence="3">Penicillin amidase</fullName>
    </recommendedName>
</protein>
<dbReference type="Gene3D" id="1.10.439.10">
    <property type="entry name" value="Penicillin Amidohydrolase, domain 1"/>
    <property type="match status" value="1"/>
</dbReference>
<evidence type="ECO:0000313" key="2">
    <source>
        <dbReference type="Proteomes" id="UP000277179"/>
    </source>
</evidence>
<dbReference type="AlphaFoldDB" id="A0A3M4QGW0"/>
<evidence type="ECO:0008006" key="3">
    <source>
        <dbReference type="Google" id="ProtNLM"/>
    </source>
</evidence>
<proteinExistence type="predicted"/>
<dbReference type="Proteomes" id="UP000277179">
    <property type="component" value="Unassembled WGS sequence"/>
</dbReference>
<dbReference type="SUPFAM" id="SSF56235">
    <property type="entry name" value="N-terminal nucleophile aminohydrolases (Ntn hydrolases)"/>
    <property type="match status" value="1"/>
</dbReference>
<reference evidence="1 2" key="1">
    <citation type="submission" date="2018-08" db="EMBL/GenBank/DDBJ databases">
        <title>Recombination of ecologically and evolutionarily significant loci maintains genetic cohesion in the Pseudomonas syringae species complex.</title>
        <authorList>
            <person name="Dillon M."/>
            <person name="Thakur S."/>
            <person name="Almeida R.N.D."/>
            <person name="Weir B.S."/>
            <person name="Guttman D.S."/>
        </authorList>
    </citation>
    <scope>NUCLEOTIDE SEQUENCE [LARGE SCALE GENOMIC DNA]</scope>
    <source>
        <strain evidence="1 2">ICMP 11288</strain>
    </source>
</reference>
<name>A0A3M4QGW0_9PSED</name>